<dbReference type="GO" id="GO:0004190">
    <property type="term" value="F:aspartic-type endopeptidase activity"/>
    <property type="evidence" value="ECO:0007669"/>
    <property type="project" value="InterPro"/>
</dbReference>
<evidence type="ECO:0000256" key="5">
    <source>
        <dbReference type="ARBA" id="ARBA00022771"/>
    </source>
</evidence>
<dbReference type="Pfam" id="PF14787">
    <property type="entry name" value="zf-CCHC_5"/>
    <property type="match status" value="1"/>
</dbReference>
<evidence type="ECO:0000256" key="10">
    <source>
        <dbReference type="SAM" id="MobiDB-lite"/>
    </source>
</evidence>
<dbReference type="GO" id="GO:0006508">
    <property type="term" value="P:proteolysis"/>
    <property type="evidence" value="ECO:0007669"/>
    <property type="project" value="UniProtKB-KW"/>
</dbReference>
<evidence type="ECO:0000259" key="12">
    <source>
        <dbReference type="PROSITE" id="PS50174"/>
    </source>
</evidence>
<dbReference type="SUPFAM" id="SSF50630">
    <property type="entry name" value="Acid proteases"/>
    <property type="match status" value="1"/>
</dbReference>
<evidence type="ECO:0000256" key="9">
    <source>
        <dbReference type="PROSITE-ProRule" id="PRU00047"/>
    </source>
</evidence>
<dbReference type="GO" id="GO:0016032">
    <property type="term" value="P:viral process"/>
    <property type="evidence" value="ECO:0007669"/>
    <property type="project" value="InterPro"/>
</dbReference>
<dbReference type="InterPro" id="IPR033704">
    <property type="entry name" value="dUTPase_trimeric"/>
</dbReference>
<dbReference type="InterPro" id="IPR018061">
    <property type="entry name" value="Retropepsins"/>
</dbReference>
<keyword evidence="4" id="KW-0479">Metal-binding</keyword>
<organism evidence="14 15">
    <name type="scientific">Dipodomys ordii</name>
    <name type="common">Ord's kangaroo rat</name>
    <dbReference type="NCBI Taxonomy" id="10020"/>
    <lineage>
        <taxon>Eukaryota</taxon>
        <taxon>Metazoa</taxon>
        <taxon>Chordata</taxon>
        <taxon>Craniata</taxon>
        <taxon>Vertebrata</taxon>
        <taxon>Euteleostomi</taxon>
        <taxon>Mammalia</taxon>
        <taxon>Eutheria</taxon>
        <taxon>Euarchontoglires</taxon>
        <taxon>Glires</taxon>
        <taxon>Rodentia</taxon>
        <taxon>Castorimorpha</taxon>
        <taxon>Heteromyidae</taxon>
        <taxon>Dipodomyinae</taxon>
        <taxon>Dipodomys</taxon>
    </lineage>
</organism>
<dbReference type="InterPro" id="IPR050195">
    <property type="entry name" value="Primate_lentivir_Gag_pol-like"/>
</dbReference>
<dbReference type="InterPro" id="IPR000467">
    <property type="entry name" value="G_patch_dom"/>
</dbReference>
<dbReference type="Gene3D" id="1.10.1200.30">
    <property type="match status" value="1"/>
</dbReference>
<dbReference type="KEGG" id="dord:105996575"/>
<evidence type="ECO:0000256" key="3">
    <source>
        <dbReference type="ARBA" id="ARBA00022670"/>
    </source>
</evidence>
<dbReference type="OrthoDB" id="9632533at2759"/>
<dbReference type="SUPFAM" id="SSF47943">
    <property type="entry name" value="Retrovirus capsid protein, N-terminal core domain"/>
    <property type="match status" value="1"/>
</dbReference>
<dbReference type="CDD" id="cd07557">
    <property type="entry name" value="trimeric_dUTPase"/>
    <property type="match status" value="1"/>
</dbReference>
<dbReference type="SMART" id="SM00343">
    <property type="entry name" value="ZnF_C2HC"/>
    <property type="match status" value="2"/>
</dbReference>
<dbReference type="AlphaFoldDB" id="A0A1S3GBH0"/>
<dbReference type="InterPro" id="IPR045345">
    <property type="entry name" value="Gag_p24_C"/>
</dbReference>
<keyword evidence="5 9" id="KW-0863">Zinc-finger</keyword>
<dbReference type="SUPFAM" id="SSF57756">
    <property type="entry name" value="Retrovirus zinc finger-like domains"/>
    <property type="match status" value="2"/>
</dbReference>
<dbReference type="InterPro" id="IPR034170">
    <property type="entry name" value="Retropepsin-like_cat_dom"/>
</dbReference>
<dbReference type="InterPro" id="IPR001995">
    <property type="entry name" value="Peptidase_A2_cat"/>
</dbReference>
<feature type="domain" description="Peptidase A2" evidence="13">
    <location>
        <begin position="679"/>
        <end position="755"/>
    </location>
</feature>
<sequence length="810" mass="88547">MIQEHYDASGPEKTPVDAFTLWNLVRACLDPRHEQIKFNQLIGKVEQGTESRPAPGAHTAAQKKSNKLIKVESIESENEKKSDGSDAEEKSDDSDTEEKIYDEPTEDRTVHFEEMLNSVIKKLSQIEAMLQSTRSAQPSRPRPLKLSSPPNDEFPLGTGAICPPRRSALQLSLAQAAQRGEDISGFHLFPVMEDQNQQRTRQPIQFKQIRDLKNACAQYGPTAPFTQVILETLSTDALCPNDWKQLARACLSGGDYLLWKSEFVEQCQATAEVNRANNIPTTFAELAGEGAYNDIHTQLNYPVGAYAQINAAAKRAWKKLPNSNKTEDLSKIRQGPDEPYQDFVSRLLEATGHLIQDGDASMVLVQQLAYENANAACQAAIRPFRKKGGITDYIRLCADIGPSYMQGLTLAAALQGQTITEFLRTPRGDKNGGRRPRVAGPPGSCFSCGQMGHLITQCPNQKKGAKLRKCPRCNKGRHWARDCKSTFDSAGRPILENWQRGQPLVPQQKNRGSPILFTASSLPAGNQQQQQQTVSSLLRATPGSAGLDLCSSTYTVLTPEMGVQALPTGIVGPLPKGSVGLLLGRSSSALRGLHITPGVIDQDYTGEIKIMASAPTGVISISAGQRIAQLVLVPLISVGNSVTSAPRGTKNFGASDVFWIQNIKQGRPELIIYIQEKPFQGVLDTGADVSVIAKKYWPSHWPLTASLTSLQGIGHATDPQQSSAILNWKDDEGHSGTFQPYVLDHLPINLWGRDIMEKMGVYLFSPNDVVTLQLLDQGLLPSGGLGIGQQGIREPIQPQPRPNRQGLGYF</sequence>
<dbReference type="Gene3D" id="2.40.70.10">
    <property type="entry name" value="Acid Proteases"/>
    <property type="match status" value="1"/>
</dbReference>
<keyword evidence="6" id="KW-0378">Hydrolase</keyword>
<dbReference type="PANTHER" id="PTHR40389">
    <property type="entry name" value="ENDOGENOUS RETROVIRUS GROUP K MEMBER 24 GAG POLYPROTEIN-RELATED"/>
    <property type="match status" value="1"/>
</dbReference>
<dbReference type="Pfam" id="PF00692">
    <property type="entry name" value="dUTPase"/>
    <property type="match status" value="1"/>
</dbReference>
<evidence type="ECO:0000256" key="1">
    <source>
        <dbReference type="ARBA" id="ARBA00001339"/>
    </source>
</evidence>
<keyword evidence="3" id="KW-0645">Protease</keyword>
<dbReference type="Gene3D" id="4.10.60.10">
    <property type="entry name" value="Zinc finger, CCHC-type"/>
    <property type="match status" value="1"/>
</dbReference>
<dbReference type="InterPro" id="IPR008919">
    <property type="entry name" value="Retrov_capsid_N"/>
</dbReference>
<dbReference type="PROSITE" id="PS50175">
    <property type="entry name" value="ASP_PROT_RETROV"/>
    <property type="match status" value="1"/>
</dbReference>
<feature type="compositionally biased region" description="Basic and acidic residues" evidence="10">
    <location>
        <begin position="97"/>
        <end position="108"/>
    </location>
</feature>
<reference evidence="15" key="1">
    <citation type="submission" date="2025-08" db="UniProtKB">
        <authorList>
            <consortium name="RefSeq"/>
        </authorList>
    </citation>
    <scope>IDENTIFICATION</scope>
    <source>
        <tissue evidence="15">Kidney</tissue>
    </source>
</reference>
<dbReference type="PANTHER" id="PTHR40389:SF3">
    <property type="entry name" value="IGE-BINDING PROTEIN"/>
    <property type="match status" value="1"/>
</dbReference>
<dbReference type="SUPFAM" id="SSF47353">
    <property type="entry name" value="Retrovirus capsid dimerization domain-like"/>
    <property type="match status" value="1"/>
</dbReference>
<dbReference type="SUPFAM" id="SSF51283">
    <property type="entry name" value="dUTPase-like"/>
    <property type="match status" value="1"/>
</dbReference>
<gene>
    <name evidence="15" type="primary">LOC105996575</name>
</gene>
<dbReference type="EC" id="3.4.23.50" evidence="2"/>
<evidence type="ECO:0000313" key="14">
    <source>
        <dbReference type="Proteomes" id="UP000081671"/>
    </source>
</evidence>
<dbReference type="GO" id="GO:0008270">
    <property type="term" value="F:zinc ion binding"/>
    <property type="evidence" value="ECO:0007669"/>
    <property type="project" value="UniProtKB-KW"/>
</dbReference>
<dbReference type="PROSITE" id="PS50174">
    <property type="entry name" value="G_PATCH"/>
    <property type="match status" value="1"/>
</dbReference>
<dbReference type="Gene3D" id="2.70.40.10">
    <property type="match status" value="1"/>
</dbReference>
<comment type="function">
    <text evidence="8">The aspartyl protease mediates proteolytic cleavages of Gag and Gag-Pol polyproteins during or shortly after the release of the virion from the plasma membrane. Cleavages take place as an ordered, step-wise cascade to yield mature proteins. This process is called maturation. Displays maximal activity during the budding process just prior to particle release from the cell.</text>
</comment>
<dbReference type="InterPro" id="IPR036157">
    <property type="entry name" value="dUTPase-like_sf"/>
</dbReference>
<feature type="compositionally biased region" description="Basic and acidic residues" evidence="10">
    <location>
        <begin position="69"/>
        <end position="88"/>
    </location>
</feature>
<dbReference type="CDD" id="cd05482">
    <property type="entry name" value="HIV_retropepsin_like"/>
    <property type="match status" value="1"/>
</dbReference>
<dbReference type="InterPro" id="IPR008916">
    <property type="entry name" value="Retrov_capsid_C"/>
</dbReference>
<protein>
    <recommendedName>
        <fullName evidence="2">human endogenous retrovirus K endopeptidase</fullName>
        <ecNumber evidence="2">3.4.23.50</ecNumber>
    </recommendedName>
</protein>
<feature type="region of interest" description="Disordered" evidence="10">
    <location>
        <begin position="130"/>
        <end position="151"/>
    </location>
</feature>
<dbReference type="Pfam" id="PF00098">
    <property type="entry name" value="zf-CCHC"/>
    <property type="match status" value="1"/>
</dbReference>
<evidence type="ECO:0000256" key="4">
    <source>
        <dbReference type="ARBA" id="ARBA00022723"/>
    </source>
</evidence>
<feature type="domain" description="CCHC-type" evidence="11">
    <location>
        <begin position="445"/>
        <end position="460"/>
    </location>
</feature>
<dbReference type="Gene3D" id="1.10.375.10">
    <property type="entry name" value="Human Immunodeficiency Virus Type 1 Capsid Protein"/>
    <property type="match status" value="1"/>
</dbReference>
<evidence type="ECO:0000256" key="6">
    <source>
        <dbReference type="ARBA" id="ARBA00022801"/>
    </source>
</evidence>
<evidence type="ECO:0000259" key="11">
    <source>
        <dbReference type="PROSITE" id="PS50158"/>
    </source>
</evidence>
<evidence type="ECO:0000259" key="13">
    <source>
        <dbReference type="PROSITE" id="PS50175"/>
    </source>
</evidence>
<name>A0A1S3GBH0_DIPOR</name>
<dbReference type="InterPro" id="IPR001969">
    <property type="entry name" value="Aspartic_peptidase_AS"/>
</dbReference>
<keyword evidence="7" id="KW-0862">Zinc</keyword>
<dbReference type="Pfam" id="PF19317">
    <property type="entry name" value="Gag_p24_C"/>
    <property type="match status" value="1"/>
</dbReference>
<proteinExistence type="predicted"/>
<dbReference type="PROSITE" id="PS50158">
    <property type="entry name" value="ZF_CCHC"/>
    <property type="match status" value="1"/>
</dbReference>
<evidence type="ECO:0000256" key="8">
    <source>
        <dbReference type="ARBA" id="ARBA00037498"/>
    </source>
</evidence>
<evidence type="ECO:0000313" key="15">
    <source>
        <dbReference type="RefSeq" id="XP_012886183.1"/>
    </source>
</evidence>
<dbReference type="InParanoid" id="A0A1S3GBH0"/>
<dbReference type="InterPro" id="IPR001878">
    <property type="entry name" value="Znf_CCHC"/>
</dbReference>
<dbReference type="InterPro" id="IPR036875">
    <property type="entry name" value="Znf_CCHC_sf"/>
</dbReference>
<feature type="region of interest" description="Disordered" evidence="10">
    <location>
        <begin position="47"/>
        <end position="108"/>
    </location>
</feature>
<dbReference type="Proteomes" id="UP000081671">
    <property type="component" value="Unplaced"/>
</dbReference>
<comment type="catalytic activity">
    <reaction evidence="1">
        <text>Processing at the authentic HIV-1 PR recognition site and release of the mature p17 matrix and the p24 capsid protein, as a result of the cleavage of the -SQNY-|-PIVQ- cleavage site.</text>
        <dbReference type="EC" id="3.4.23.50"/>
    </reaction>
</comment>
<dbReference type="InterPro" id="IPR021109">
    <property type="entry name" value="Peptidase_aspartic_dom_sf"/>
</dbReference>
<dbReference type="InterPro" id="IPR029054">
    <property type="entry name" value="dUTPase-like"/>
</dbReference>
<dbReference type="GO" id="GO:0003676">
    <property type="term" value="F:nucleic acid binding"/>
    <property type="evidence" value="ECO:0007669"/>
    <property type="project" value="InterPro"/>
</dbReference>
<evidence type="ECO:0000256" key="7">
    <source>
        <dbReference type="ARBA" id="ARBA00022833"/>
    </source>
</evidence>
<dbReference type="SMART" id="SM00443">
    <property type="entry name" value="G_patch"/>
    <property type="match status" value="1"/>
</dbReference>
<dbReference type="Pfam" id="PF01585">
    <property type="entry name" value="G-patch"/>
    <property type="match status" value="1"/>
</dbReference>
<dbReference type="RefSeq" id="XP_012886183.1">
    <property type="nucleotide sequence ID" value="XM_013030729.1"/>
</dbReference>
<keyword evidence="14" id="KW-1185">Reference proteome</keyword>
<feature type="region of interest" description="Disordered" evidence="10">
    <location>
        <begin position="790"/>
        <end position="810"/>
    </location>
</feature>
<evidence type="ECO:0000256" key="2">
    <source>
        <dbReference type="ARBA" id="ARBA00013083"/>
    </source>
</evidence>
<dbReference type="Pfam" id="PF00077">
    <property type="entry name" value="RVP"/>
    <property type="match status" value="1"/>
</dbReference>
<feature type="domain" description="G-patch" evidence="12">
    <location>
        <begin position="766"/>
        <end position="810"/>
    </location>
</feature>
<dbReference type="PROSITE" id="PS00141">
    <property type="entry name" value="ASP_PROTEASE"/>
    <property type="match status" value="1"/>
</dbReference>
<accession>A0A1S3GBH0</accession>
<dbReference type="Pfam" id="PF00607">
    <property type="entry name" value="Gag_p24"/>
    <property type="match status" value="1"/>
</dbReference>
<dbReference type="GeneID" id="105996575"/>